<keyword evidence="3" id="KW-1185">Reference proteome</keyword>
<name>A0ABP1RTZ7_9HEXA</name>
<gene>
    <name evidence="2" type="ORF">ODALV1_LOCUS26147</name>
</gene>
<dbReference type="EMBL" id="CAXLJM020000109">
    <property type="protein sequence ID" value="CAL8135801.1"/>
    <property type="molecule type" value="Genomic_DNA"/>
</dbReference>
<sequence length="207" mass="23555">MEQCNKTALVRPSFMCQQHKRRLHHLSRRDVFVGKEIYTNPSFSFSLGGLIPPYIVKRLSGMGSSGLWEWWMKAIHKGSGLNSYTVNKALRKPTWDGNILVIFALLSFGIIVALLCLVIENRKRLYSQRLSGMGASGLWECWTKIMQEGSGLTNAVNKSLRKPTLDENILVIFVLLICDNNRSVKARKPDLYRLRVYKGAQNTPLEL</sequence>
<protein>
    <submittedName>
        <fullName evidence="2">Uncharacterized protein</fullName>
    </submittedName>
</protein>
<keyword evidence="1" id="KW-0812">Transmembrane</keyword>
<keyword evidence="1" id="KW-1133">Transmembrane helix</keyword>
<comment type="caution">
    <text evidence="2">The sequence shown here is derived from an EMBL/GenBank/DDBJ whole genome shotgun (WGS) entry which is preliminary data.</text>
</comment>
<evidence type="ECO:0000256" key="1">
    <source>
        <dbReference type="SAM" id="Phobius"/>
    </source>
</evidence>
<organism evidence="2 3">
    <name type="scientific">Orchesella dallaii</name>
    <dbReference type="NCBI Taxonomy" id="48710"/>
    <lineage>
        <taxon>Eukaryota</taxon>
        <taxon>Metazoa</taxon>
        <taxon>Ecdysozoa</taxon>
        <taxon>Arthropoda</taxon>
        <taxon>Hexapoda</taxon>
        <taxon>Collembola</taxon>
        <taxon>Entomobryomorpha</taxon>
        <taxon>Entomobryoidea</taxon>
        <taxon>Orchesellidae</taxon>
        <taxon>Orchesellinae</taxon>
        <taxon>Orchesella</taxon>
    </lineage>
</organism>
<accession>A0ABP1RTZ7</accession>
<evidence type="ECO:0000313" key="3">
    <source>
        <dbReference type="Proteomes" id="UP001642540"/>
    </source>
</evidence>
<keyword evidence="1" id="KW-0472">Membrane</keyword>
<feature type="transmembrane region" description="Helical" evidence="1">
    <location>
        <begin position="99"/>
        <end position="119"/>
    </location>
</feature>
<reference evidence="2 3" key="1">
    <citation type="submission" date="2024-08" db="EMBL/GenBank/DDBJ databases">
        <authorList>
            <person name="Cucini C."/>
            <person name="Frati F."/>
        </authorList>
    </citation>
    <scope>NUCLEOTIDE SEQUENCE [LARGE SCALE GENOMIC DNA]</scope>
</reference>
<dbReference type="Proteomes" id="UP001642540">
    <property type="component" value="Unassembled WGS sequence"/>
</dbReference>
<proteinExistence type="predicted"/>
<evidence type="ECO:0000313" key="2">
    <source>
        <dbReference type="EMBL" id="CAL8135801.1"/>
    </source>
</evidence>